<evidence type="ECO:0000313" key="4">
    <source>
        <dbReference type="Proteomes" id="UP001229313"/>
    </source>
</evidence>
<keyword evidence="2" id="KW-0732">Signal</keyword>
<feature type="region of interest" description="Disordered" evidence="1">
    <location>
        <begin position="382"/>
        <end position="402"/>
    </location>
</feature>
<accession>A0ABY9PBD7</accession>
<dbReference type="Proteomes" id="UP001229313">
    <property type="component" value="Chromosome"/>
</dbReference>
<feature type="signal peptide" evidence="2">
    <location>
        <begin position="1"/>
        <end position="20"/>
    </location>
</feature>
<name>A0ABY9PBD7_9GAMM</name>
<gene>
    <name evidence="3" type="ORF">RDV84_01240</name>
</gene>
<evidence type="ECO:0000313" key="3">
    <source>
        <dbReference type="EMBL" id="WMT03506.1"/>
    </source>
</evidence>
<feature type="chain" id="PRO_5046134264" evidence="2">
    <location>
        <begin position="21"/>
        <end position="402"/>
    </location>
</feature>
<organism evidence="3 4">
    <name type="scientific">Lysobacter yananisis</name>
    <dbReference type="NCBI Taxonomy" id="1003114"/>
    <lineage>
        <taxon>Bacteria</taxon>
        <taxon>Pseudomonadati</taxon>
        <taxon>Pseudomonadota</taxon>
        <taxon>Gammaproteobacteria</taxon>
        <taxon>Lysobacterales</taxon>
        <taxon>Lysobacteraceae</taxon>
        <taxon>Lysobacter</taxon>
    </lineage>
</organism>
<sequence>MLGALMLMLAGLLPWRPARADTFLPPRVETYLSGNGRYRLTVTPSAGISLPAREDVAPANAAQARVERRQGTGWAQVWRGPLRNPVAPSWSVVSNTGQVATFDDYAAAGHGPRVVVLYGPTGRSVRTLSLAQLLPADYIRALPRSVSSIGWGREHAFSADGRSLRLRVSIPSNKEGGLSPAGYVELSLDAATGQRAPGYAAALQRAYAQAAPAIAREQLRWEAAKAFLRAPLLAPETGDYGAWNRYLIEAYRRLDSGGRETSPNLMRVQLQAGRADLPEHRRIVEALSNPGKDPRALVFATTFAQPPEQEGLIASLAKAARDAPAGCQAGRRVYVLADDQGAAAAVAALARTGATVVRIDPSRPIAQRAQVLRALERLSDASAAYAEGRDDHPQTPPRSARR</sequence>
<proteinExistence type="predicted"/>
<keyword evidence="4" id="KW-1185">Reference proteome</keyword>
<evidence type="ECO:0000256" key="2">
    <source>
        <dbReference type="SAM" id="SignalP"/>
    </source>
</evidence>
<evidence type="ECO:0000256" key="1">
    <source>
        <dbReference type="SAM" id="MobiDB-lite"/>
    </source>
</evidence>
<reference evidence="3 4" key="1">
    <citation type="submission" date="2023-08" db="EMBL/GenBank/DDBJ databases">
        <title>The whole genome sequence of Lysobacter yananisis.</title>
        <authorList>
            <person name="Sun H."/>
        </authorList>
    </citation>
    <scope>NUCLEOTIDE SEQUENCE [LARGE SCALE GENOMIC DNA]</scope>
    <source>
        <strain evidence="3 4">SNNU513</strain>
    </source>
</reference>
<protein>
    <submittedName>
        <fullName evidence="3">Uncharacterized protein</fullName>
    </submittedName>
</protein>
<dbReference type="RefSeq" id="WP_309152216.1">
    <property type="nucleotide sequence ID" value="NZ_CP133568.1"/>
</dbReference>
<dbReference type="EMBL" id="CP133568">
    <property type="protein sequence ID" value="WMT03506.1"/>
    <property type="molecule type" value="Genomic_DNA"/>
</dbReference>